<proteinExistence type="predicted"/>
<evidence type="ECO:0000313" key="2">
    <source>
        <dbReference type="EMBL" id="EKC27802.1"/>
    </source>
</evidence>
<evidence type="ECO:0000313" key="3">
    <source>
        <dbReference type="EnsemblMetazoa" id="G17320.1:cds"/>
    </source>
</evidence>
<dbReference type="EMBL" id="JH817628">
    <property type="protein sequence ID" value="EKC27802.1"/>
    <property type="molecule type" value="Genomic_DNA"/>
</dbReference>
<gene>
    <name evidence="2" type="ORF">CGI_10023925</name>
</gene>
<dbReference type="AlphaFoldDB" id="K1PU27"/>
<accession>K1PU27</accession>
<evidence type="ECO:0000256" key="1">
    <source>
        <dbReference type="SAM" id="SignalP"/>
    </source>
</evidence>
<keyword evidence="1" id="KW-0732">Signal</keyword>
<dbReference type="HOGENOM" id="CLU_2401752_0_0_1"/>
<keyword evidence="4" id="KW-1185">Reference proteome</keyword>
<dbReference type="EnsemblMetazoa" id="G17320.1">
    <property type="protein sequence ID" value="G17320.1:cds"/>
    <property type="gene ID" value="G17320"/>
</dbReference>
<dbReference type="EnsemblMetazoa" id="G17320.2">
    <property type="protein sequence ID" value="G17320.2:cds"/>
    <property type="gene ID" value="G17320"/>
</dbReference>
<reference evidence="3" key="2">
    <citation type="submission" date="2022-08" db="UniProtKB">
        <authorList>
            <consortium name="EnsemblMetazoa"/>
        </authorList>
    </citation>
    <scope>IDENTIFICATION</scope>
    <source>
        <strain evidence="3">05x7-T-G4-1.051#20</strain>
    </source>
</reference>
<feature type="chain" id="PRO_5042455673" evidence="1">
    <location>
        <begin position="27"/>
        <end position="93"/>
    </location>
</feature>
<name>K1PU27_MAGGI</name>
<organism evidence="2">
    <name type="scientific">Magallana gigas</name>
    <name type="common">Pacific oyster</name>
    <name type="synonym">Crassostrea gigas</name>
    <dbReference type="NCBI Taxonomy" id="29159"/>
    <lineage>
        <taxon>Eukaryota</taxon>
        <taxon>Metazoa</taxon>
        <taxon>Spiralia</taxon>
        <taxon>Lophotrochozoa</taxon>
        <taxon>Mollusca</taxon>
        <taxon>Bivalvia</taxon>
        <taxon>Autobranchia</taxon>
        <taxon>Pteriomorphia</taxon>
        <taxon>Ostreida</taxon>
        <taxon>Ostreoidea</taxon>
        <taxon>Ostreidae</taxon>
        <taxon>Magallana</taxon>
    </lineage>
</organism>
<dbReference type="Proteomes" id="UP000005408">
    <property type="component" value="Unassembled WGS sequence"/>
</dbReference>
<protein>
    <submittedName>
        <fullName evidence="2 3">Uncharacterized protein</fullName>
    </submittedName>
</protein>
<evidence type="ECO:0000313" key="4">
    <source>
        <dbReference type="Proteomes" id="UP000005408"/>
    </source>
</evidence>
<feature type="signal peptide" evidence="1">
    <location>
        <begin position="1"/>
        <end position="26"/>
    </location>
</feature>
<sequence length="93" mass="10790">MCSKRSSLFAVITVLIVLFCASCIQAAPLEIVSYKEGCKESKINNGLKCAREFDRLWKNEKTIHCPLQIIICMMRFHIQDYDTLKGRVDFMRK</sequence>
<reference evidence="2" key="1">
    <citation type="journal article" date="2012" name="Nature">
        <title>The oyster genome reveals stress adaptation and complexity of shell formation.</title>
        <authorList>
            <person name="Zhang G."/>
            <person name="Fang X."/>
            <person name="Guo X."/>
            <person name="Li L."/>
            <person name="Luo R."/>
            <person name="Xu F."/>
            <person name="Yang P."/>
            <person name="Zhang L."/>
            <person name="Wang X."/>
            <person name="Qi H."/>
            <person name="Xiong Z."/>
            <person name="Que H."/>
            <person name="Xie Y."/>
            <person name="Holland P.W."/>
            <person name="Paps J."/>
            <person name="Zhu Y."/>
            <person name="Wu F."/>
            <person name="Chen Y."/>
            <person name="Wang J."/>
            <person name="Peng C."/>
            <person name="Meng J."/>
            <person name="Yang L."/>
            <person name="Liu J."/>
            <person name="Wen B."/>
            <person name="Zhang N."/>
            <person name="Huang Z."/>
            <person name="Zhu Q."/>
            <person name="Feng Y."/>
            <person name="Mount A."/>
            <person name="Hedgecock D."/>
            <person name="Xu Z."/>
            <person name="Liu Y."/>
            <person name="Domazet-Loso T."/>
            <person name="Du Y."/>
            <person name="Sun X."/>
            <person name="Zhang S."/>
            <person name="Liu B."/>
            <person name="Cheng P."/>
            <person name="Jiang X."/>
            <person name="Li J."/>
            <person name="Fan D."/>
            <person name="Wang W."/>
            <person name="Fu W."/>
            <person name="Wang T."/>
            <person name="Wang B."/>
            <person name="Zhang J."/>
            <person name="Peng Z."/>
            <person name="Li Y."/>
            <person name="Li N."/>
            <person name="Wang J."/>
            <person name="Chen M."/>
            <person name="He Y."/>
            <person name="Tan F."/>
            <person name="Song X."/>
            <person name="Zheng Q."/>
            <person name="Huang R."/>
            <person name="Yang H."/>
            <person name="Du X."/>
            <person name="Chen L."/>
            <person name="Yang M."/>
            <person name="Gaffney P.M."/>
            <person name="Wang S."/>
            <person name="Luo L."/>
            <person name="She Z."/>
            <person name="Ming Y."/>
            <person name="Huang W."/>
            <person name="Zhang S."/>
            <person name="Huang B."/>
            <person name="Zhang Y."/>
            <person name="Qu T."/>
            <person name="Ni P."/>
            <person name="Miao G."/>
            <person name="Wang J."/>
            <person name="Wang Q."/>
            <person name="Steinberg C.E."/>
            <person name="Wang H."/>
            <person name="Li N."/>
            <person name="Qian L."/>
            <person name="Zhang G."/>
            <person name="Li Y."/>
            <person name="Yang H."/>
            <person name="Liu X."/>
            <person name="Wang J."/>
            <person name="Yin Y."/>
            <person name="Wang J."/>
        </authorList>
    </citation>
    <scope>NUCLEOTIDE SEQUENCE [LARGE SCALE GENOMIC DNA]</scope>
    <source>
        <strain evidence="2">05x7-T-G4-1.051#20</strain>
    </source>
</reference>